<dbReference type="STRING" id="745366.GA0070213_12323"/>
<dbReference type="GO" id="GO:0005840">
    <property type="term" value="C:ribosome"/>
    <property type="evidence" value="ECO:0007669"/>
    <property type="project" value="UniProtKB-KW"/>
</dbReference>
<keyword evidence="4" id="KW-0687">Ribonucleoprotein</keyword>
<dbReference type="GO" id="GO:0016747">
    <property type="term" value="F:acyltransferase activity, transferring groups other than amino-acyl groups"/>
    <property type="evidence" value="ECO:0007669"/>
    <property type="project" value="InterPro"/>
</dbReference>
<evidence type="ECO:0000259" key="3">
    <source>
        <dbReference type="PROSITE" id="PS51186"/>
    </source>
</evidence>
<evidence type="ECO:0000256" key="2">
    <source>
        <dbReference type="ARBA" id="ARBA00023315"/>
    </source>
</evidence>
<dbReference type="SUPFAM" id="SSF55729">
    <property type="entry name" value="Acyl-CoA N-acyltransferases (Nat)"/>
    <property type="match status" value="1"/>
</dbReference>
<dbReference type="CDD" id="cd04301">
    <property type="entry name" value="NAT_SF"/>
    <property type="match status" value="1"/>
</dbReference>
<keyword evidence="2" id="KW-0012">Acyltransferase</keyword>
<feature type="domain" description="N-acetyltransferase" evidence="3">
    <location>
        <begin position="12"/>
        <end position="168"/>
    </location>
</feature>
<keyword evidence="5" id="KW-1185">Reference proteome</keyword>
<protein>
    <submittedName>
        <fullName evidence="4">Ribosomal protein S18 acetylase RimI</fullName>
    </submittedName>
</protein>
<reference evidence="5" key="1">
    <citation type="submission" date="2016-06" db="EMBL/GenBank/DDBJ databases">
        <authorList>
            <person name="Varghese N."/>
            <person name="Submissions Spin"/>
        </authorList>
    </citation>
    <scope>NUCLEOTIDE SEQUENCE [LARGE SCALE GENOMIC DNA]</scope>
    <source>
        <strain evidence="5">DSM 45647</strain>
    </source>
</reference>
<evidence type="ECO:0000313" key="5">
    <source>
        <dbReference type="Proteomes" id="UP000199360"/>
    </source>
</evidence>
<proteinExistence type="predicted"/>
<dbReference type="Pfam" id="PF00583">
    <property type="entry name" value="Acetyltransf_1"/>
    <property type="match status" value="1"/>
</dbReference>
<dbReference type="PANTHER" id="PTHR43877:SF2">
    <property type="entry name" value="AMINOALKYLPHOSPHONATE N-ACETYLTRANSFERASE-RELATED"/>
    <property type="match status" value="1"/>
</dbReference>
<dbReference type="PANTHER" id="PTHR43877">
    <property type="entry name" value="AMINOALKYLPHOSPHONATE N-ACETYLTRANSFERASE-RELATED-RELATED"/>
    <property type="match status" value="1"/>
</dbReference>
<dbReference type="InterPro" id="IPR050832">
    <property type="entry name" value="Bact_Acetyltransf"/>
</dbReference>
<organism evidence="4 5">
    <name type="scientific">Micromonospora humi</name>
    <dbReference type="NCBI Taxonomy" id="745366"/>
    <lineage>
        <taxon>Bacteria</taxon>
        <taxon>Bacillati</taxon>
        <taxon>Actinomycetota</taxon>
        <taxon>Actinomycetes</taxon>
        <taxon>Micromonosporales</taxon>
        <taxon>Micromonosporaceae</taxon>
        <taxon>Micromonospora</taxon>
    </lineage>
</organism>
<dbReference type="Gene3D" id="3.40.630.30">
    <property type="match status" value="1"/>
</dbReference>
<dbReference type="AlphaFoldDB" id="A0A1C5K846"/>
<dbReference type="Proteomes" id="UP000199360">
    <property type="component" value="Unassembled WGS sequence"/>
</dbReference>
<accession>A0A1C5K846</accession>
<keyword evidence="4" id="KW-0689">Ribosomal protein</keyword>
<dbReference type="InterPro" id="IPR000182">
    <property type="entry name" value="GNAT_dom"/>
</dbReference>
<sequence length="168" mass="18211">MRRDDGPPVTDLTVRAMSAAEFDSWQHELAVEYAREHVAAGNWTAEEGVERARAAIAAQLPDGMATPGQLILVGVLPDGTPVGRIWISLTHPRGLPDCAFIQDIEVLADRRGQGLGRALLAAGERVARERGARALELNVFGANEAAATLYRTSGYRVVTQQMRKDLLP</sequence>
<dbReference type="InterPro" id="IPR016181">
    <property type="entry name" value="Acyl_CoA_acyltransferase"/>
</dbReference>
<evidence type="ECO:0000313" key="4">
    <source>
        <dbReference type="EMBL" id="SCG78874.1"/>
    </source>
</evidence>
<name>A0A1C5K846_9ACTN</name>
<dbReference type="PROSITE" id="PS51186">
    <property type="entry name" value="GNAT"/>
    <property type="match status" value="1"/>
</dbReference>
<keyword evidence="1" id="KW-0808">Transferase</keyword>
<evidence type="ECO:0000256" key="1">
    <source>
        <dbReference type="ARBA" id="ARBA00022679"/>
    </source>
</evidence>
<dbReference type="EMBL" id="FMDM01000023">
    <property type="protein sequence ID" value="SCG78874.1"/>
    <property type="molecule type" value="Genomic_DNA"/>
</dbReference>
<gene>
    <name evidence="4" type="ORF">GA0070213_12323</name>
</gene>